<sequence length="280" mass="31396">MAPPIRFLVLVLFSVGLAAKVGDWTLSDFSRYCYSDTSCAYHFLLGEDNLNGVNPNARFVCDFTVPSEDGKPANETDFENVPCQQGPPWYRVNGGWNPDGYVVIVVTNTVENAYAFFGYNDVDLEGGTPVGWQTQPAFDVGTFVDNDIAPRQVEESRDFWEGLELLRLHLEFRSWENNNELLNSCTISHEAFEGIGVATWAFYDQKCNDSGWFISWGYNHGSAVMTCGQNIPNSCPSYGKFTTTSSVPIVTFAQPLKDFEYLDLLVLPEMAFVGRNWVFA</sequence>
<gene>
    <name evidence="2" type="ORF">QBC33DRAFT_512128</name>
</gene>
<reference evidence="2" key="1">
    <citation type="submission" date="2023-06" db="EMBL/GenBank/DDBJ databases">
        <title>Genome-scale phylogeny and comparative genomics of the fungal order Sordariales.</title>
        <authorList>
            <consortium name="Lawrence Berkeley National Laboratory"/>
            <person name="Hensen N."/>
            <person name="Bonometti L."/>
            <person name="Westerberg I."/>
            <person name="Brannstrom I.O."/>
            <person name="Guillou S."/>
            <person name="Cros-Aarteil S."/>
            <person name="Calhoun S."/>
            <person name="Haridas S."/>
            <person name="Kuo A."/>
            <person name="Mondo S."/>
            <person name="Pangilinan J."/>
            <person name="Riley R."/>
            <person name="Labutti K."/>
            <person name="Andreopoulos B."/>
            <person name="Lipzen A."/>
            <person name="Chen C."/>
            <person name="Yanf M."/>
            <person name="Daum C."/>
            <person name="Ng V."/>
            <person name="Clum A."/>
            <person name="Steindorff A."/>
            <person name="Ohm R."/>
            <person name="Martin F."/>
            <person name="Silar P."/>
            <person name="Natvig D."/>
            <person name="Lalanne C."/>
            <person name="Gautier V."/>
            <person name="Ament-Velasquez S.L."/>
            <person name="Kruys A."/>
            <person name="Hutchinson M.I."/>
            <person name="Powell A.J."/>
            <person name="Barry K."/>
            <person name="Miller A.N."/>
            <person name="Grigoriev I.V."/>
            <person name="Debuchy R."/>
            <person name="Gladieux P."/>
            <person name="Thoren M.H."/>
            <person name="Johannesson H."/>
        </authorList>
    </citation>
    <scope>NUCLEOTIDE SEQUENCE</scope>
    <source>
        <strain evidence="2">8032-3</strain>
    </source>
</reference>
<evidence type="ECO:0000313" key="3">
    <source>
        <dbReference type="Proteomes" id="UP001244011"/>
    </source>
</evidence>
<keyword evidence="1" id="KW-0732">Signal</keyword>
<accession>A0AAJ0C7X9</accession>
<feature type="chain" id="PRO_5042573671" evidence="1">
    <location>
        <begin position="19"/>
        <end position="280"/>
    </location>
</feature>
<feature type="signal peptide" evidence="1">
    <location>
        <begin position="1"/>
        <end position="18"/>
    </location>
</feature>
<comment type="caution">
    <text evidence="2">The sequence shown here is derived from an EMBL/GenBank/DDBJ whole genome shotgun (WGS) entry which is preliminary data.</text>
</comment>
<evidence type="ECO:0000256" key="1">
    <source>
        <dbReference type="SAM" id="SignalP"/>
    </source>
</evidence>
<proteinExistence type="predicted"/>
<dbReference type="RefSeq" id="XP_060286575.1">
    <property type="nucleotide sequence ID" value="XM_060425889.1"/>
</dbReference>
<evidence type="ECO:0000313" key="2">
    <source>
        <dbReference type="EMBL" id="KAK1770362.1"/>
    </source>
</evidence>
<protein>
    <submittedName>
        <fullName evidence="2">Uncharacterized protein</fullName>
    </submittedName>
</protein>
<dbReference type="AlphaFoldDB" id="A0AAJ0C7X9"/>
<dbReference type="EMBL" id="MU839000">
    <property type="protein sequence ID" value="KAK1770362.1"/>
    <property type="molecule type" value="Genomic_DNA"/>
</dbReference>
<keyword evidence="3" id="KW-1185">Reference proteome</keyword>
<organism evidence="2 3">
    <name type="scientific">Phialemonium atrogriseum</name>
    <dbReference type="NCBI Taxonomy" id="1093897"/>
    <lineage>
        <taxon>Eukaryota</taxon>
        <taxon>Fungi</taxon>
        <taxon>Dikarya</taxon>
        <taxon>Ascomycota</taxon>
        <taxon>Pezizomycotina</taxon>
        <taxon>Sordariomycetes</taxon>
        <taxon>Sordariomycetidae</taxon>
        <taxon>Cephalothecales</taxon>
        <taxon>Cephalothecaceae</taxon>
        <taxon>Phialemonium</taxon>
    </lineage>
</organism>
<dbReference type="Proteomes" id="UP001244011">
    <property type="component" value="Unassembled WGS sequence"/>
</dbReference>
<name>A0AAJ0C7X9_9PEZI</name>
<dbReference type="GeneID" id="85309076"/>